<keyword evidence="3" id="KW-1185">Reference proteome</keyword>
<reference evidence="2 3" key="1">
    <citation type="submission" date="2020-08" db="EMBL/GenBank/DDBJ databases">
        <title>Genome sequence of Diaphorobacter ruginosibacter DSM 27467T.</title>
        <authorList>
            <person name="Hyun D.-W."/>
            <person name="Bae J.-W."/>
        </authorList>
    </citation>
    <scope>NUCLEOTIDE SEQUENCE [LARGE SCALE GENOMIC DNA]</scope>
    <source>
        <strain evidence="2 3">DSM 27467</strain>
    </source>
</reference>
<dbReference type="Proteomes" id="UP000515811">
    <property type="component" value="Chromosome"/>
</dbReference>
<organism evidence="2 3">
    <name type="scientific">Diaphorobacter ruginosibacter</name>
    <dbReference type="NCBI Taxonomy" id="1715720"/>
    <lineage>
        <taxon>Bacteria</taxon>
        <taxon>Pseudomonadati</taxon>
        <taxon>Pseudomonadota</taxon>
        <taxon>Betaproteobacteria</taxon>
        <taxon>Burkholderiales</taxon>
        <taxon>Comamonadaceae</taxon>
        <taxon>Diaphorobacter</taxon>
    </lineage>
</organism>
<proteinExistence type="predicted"/>
<evidence type="ECO:0000313" key="3">
    <source>
        <dbReference type="Proteomes" id="UP000515811"/>
    </source>
</evidence>
<dbReference type="RefSeq" id="WP_187596665.1">
    <property type="nucleotide sequence ID" value="NZ_CP060714.1"/>
</dbReference>
<protein>
    <submittedName>
        <fullName evidence="2">Uncharacterized protein</fullName>
    </submittedName>
</protein>
<sequence length="66" mass="7554">MAAATRLHHSNPALPAWGDSKGSPFFVARPPPFMSSENDFIDKRKQILAPIIDRRYELDQPEKHRP</sequence>
<dbReference type="AlphaFoldDB" id="A0A7G9RLC4"/>
<dbReference type="EMBL" id="CP060714">
    <property type="protein sequence ID" value="QNN56399.1"/>
    <property type="molecule type" value="Genomic_DNA"/>
</dbReference>
<feature type="region of interest" description="Disordered" evidence="1">
    <location>
        <begin position="1"/>
        <end position="21"/>
    </location>
</feature>
<evidence type="ECO:0000313" key="2">
    <source>
        <dbReference type="EMBL" id="QNN56399.1"/>
    </source>
</evidence>
<gene>
    <name evidence="2" type="ORF">H9K76_17890</name>
</gene>
<evidence type="ECO:0000256" key="1">
    <source>
        <dbReference type="SAM" id="MobiDB-lite"/>
    </source>
</evidence>
<dbReference type="KEGG" id="drg:H9K76_17890"/>
<name>A0A7G9RLC4_9BURK</name>
<accession>A0A7G9RLC4</accession>